<dbReference type="Proteomes" id="UP000538075">
    <property type="component" value="Unassembled WGS sequence"/>
</dbReference>
<dbReference type="Pfam" id="PF00892">
    <property type="entry name" value="EamA"/>
    <property type="match status" value="1"/>
</dbReference>
<organism evidence="4 5">
    <name type="scientific">Cylindrospermopsis raciborskii CS-506_A</name>
    <dbReference type="NCBI Taxonomy" id="2585140"/>
    <lineage>
        <taxon>Bacteria</taxon>
        <taxon>Bacillati</taxon>
        <taxon>Cyanobacteriota</taxon>
        <taxon>Cyanophyceae</taxon>
        <taxon>Nostocales</taxon>
        <taxon>Aphanizomenonaceae</taxon>
        <taxon>Cylindrospermopsis</taxon>
    </lineage>
</organism>
<feature type="transmembrane region" description="Helical" evidence="2">
    <location>
        <begin position="124"/>
        <end position="145"/>
    </location>
</feature>
<evidence type="ECO:0000313" key="5">
    <source>
        <dbReference type="Proteomes" id="UP000538075"/>
    </source>
</evidence>
<proteinExistence type="inferred from homology"/>
<comment type="similarity">
    <text evidence="1">Belongs to the EamA transporter family.</text>
</comment>
<dbReference type="InterPro" id="IPR037185">
    <property type="entry name" value="EmrE-like"/>
</dbReference>
<evidence type="ECO:0000256" key="1">
    <source>
        <dbReference type="ARBA" id="ARBA00007362"/>
    </source>
</evidence>
<reference evidence="4 5" key="1">
    <citation type="journal article" date="2020" name="J. Appl. Phycol.">
        <title>Morphological changes and genome evolution in Raphidiopsis raciborskii CS-506 after 23 years in culture.</title>
        <authorList>
            <person name="Willis A."/>
            <person name="Bent S.J."/>
            <person name="Jameson I.D."/>
        </authorList>
    </citation>
    <scope>NUCLEOTIDE SEQUENCE [LARGE SCALE GENOMIC DNA]</scope>
    <source>
        <strain evidence="4 5">CS-506_A</strain>
    </source>
</reference>
<feature type="transmembrane region" description="Helical" evidence="2">
    <location>
        <begin position="71"/>
        <end position="90"/>
    </location>
</feature>
<sequence>MTSASSAAGLAMALGGAAAYGLNITFARVAAFAGVPGPSLVLYRVVLMLALAAAGAAIMRETLKVAPERRAGVFLLSLTSAGVGLCYLSSVAFIPVAVAAVIFYTFPVLIVLASPFVDRKPVSAATLGVALAAFVGIVMVVGPAWGDLDPIGLV</sequence>
<feature type="domain" description="EamA" evidence="3">
    <location>
        <begin position="9"/>
        <end position="141"/>
    </location>
</feature>
<evidence type="ECO:0000259" key="3">
    <source>
        <dbReference type="Pfam" id="PF00892"/>
    </source>
</evidence>
<dbReference type="SUPFAM" id="SSF103481">
    <property type="entry name" value="Multidrug resistance efflux transporter EmrE"/>
    <property type="match status" value="1"/>
</dbReference>
<protein>
    <submittedName>
        <fullName evidence="4">EamA family transporter</fullName>
    </submittedName>
</protein>
<feature type="transmembrane region" description="Helical" evidence="2">
    <location>
        <begin position="96"/>
        <end position="117"/>
    </location>
</feature>
<comment type="caution">
    <text evidence="4">The sequence shown here is derived from an EMBL/GenBank/DDBJ whole genome shotgun (WGS) entry which is preliminary data.</text>
</comment>
<accession>A0A838WK02</accession>
<feature type="non-terminal residue" evidence="4">
    <location>
        <position position="154"/>
    </location>
</feature>
<keyword evidence="2" id="KW-1133">Transmembrane helix</keyword>
<evidence type="ECO:0000313" key="4">
    <source>
        <dbReference type="EMBL" id="MBA4464947.1"/>
    </source>
</evidence>
<dbReference type="InterPro" id="IPR000620">
    <property type="entry name" value="EamA_dom"/>
</dbReference>
<keyword evidence="2" id="KW-0472">Membrane</keyword>
<name>A0A838WK02_9CYAN</name>
<dbReference type="EMBL" id="VDFG01000259">
    <property type="protein sequence ID" value="MBA4464947.1"/>
    <property type="molecule type" value="Genomic_DNA"/>
</dbReference>
<dbReference type="GO" id="GO:0016020">
    <property type="term" value="C:membrane"/>
    <property type="evidence" value="ECO:0007669"/>
    <property type="project" value="InterPro"/>
</dbReference>
<dbReference type="AlphaFoldDB" id="A0A838WK02"/>
<gene>
    <name evidence="4" type="ORF">FHK98_03640</name>
</gene>
<keyword evidence="2" id="KW-0812">Transmembrane</keyword>
<feature type="transmembrane region" description="Helical" evidence="2">
    <location>
        <begin position="42"/>
        <end position="59"/>
    </location>
</feature>
<evidence type="ECO:0000256" key="2">
    <source>
        <dbReference type="SAM" id="Phobius"/>
    </source>
</evidence>